<protein>
    <submittedName>
        <fullName evidence="1">Uncharacterized protein</fullName>
    </submittedName>
</protein>
<comment type="caution">
    <text evidence="1">The sequence shown here is derived from an EMBL/GenBank/DDBJ whole genome shotgun (WGS) entry which is preliminary data.</text>
</comment>
<organism evidence="1 2">
    <name type="scientific">Leucogyrophana mollusca</name>
    <dbReference type="NCBI Taxonomy" id="85980"/>
    <lineage>
        <taxon>Eukaryota</taxon>
        <taxon>Fungi</taxon>
        <taxon>Dikarya</taxon>
        <taxon>Basidiomycota</taxon>
        <taxon>Agaricomycotina</taxon>
        <taxon>Agaricomycetes</taxon>
        <taxon>Agaricomycetidae</taxon>
        <taxon>Boletales</taxon>
        <taxon>Boletales incertae sedis</taxon>
        <taxon>Leucogyrophana</taxon>
    </lineage>
</organism>
<keyword evidence="2" id="KW-1185">Reference proteome</keyword>
<dbReference type="EMBL" id="MU266712">
    <property type="protein sequence ID" value="KAH7918951.1"/>
    <property type="molecule type" value="Genomic_DNA"/>
</dbReference>
<proteinExistence type="predicted"/>
<name>A0ACB8AZF0_9AGAM</name>
<dbReference type="Proteomes" id="UP000790709">
    <property type="component" value="Unassembled WGS sequence"/>
</dbReference>
<sequence>MDAPSSKRCYGLYEEFNNAELERPVKAQKINGHQGCPRAKDYDNITQEFLAAAAGDYQARICTKVPVPDHQQEIEILHLSWAYACKKTGVNLKMTPQLLKMGYYFALPFRGELKTKLCPLVEIMCEFSTGHNKAAIKKNRDHAEVLKDGVNFAYRGCSHSTLANRQSDRHGIFKAPILQKATNVMWFANKHDEGVTFPEHFKPFPMVTIALLLTAVHATNCIDKWATGIRTDIPFTINEYKSVFEAHIKTLKEFDEHTKEHKLFTKICSRLYNNGR</sequence>
<evidence type="ECO:0000313" key="1">
    <source>
        <dbReference type="EMBL" id="KAH7918951.1"/>
    </source>
</evidence>
<reference evidence="1" key="1">
    <citation type="journal article" date="2021" name="New Phytol.">
        <title>Evolutionary innovations through gain and loss of genes in the ectomycorrhizal Boletales.</title>
        <authorList>
            <person name="Wu G."/>
            <person name="Miyauchi S."/>
            <person name="Morin E."/>
            <person name="Kuo A."/>
            <person name="Drula E."/>
            <person name="Varga T."/>
            <person name="Kohler A."/>
            <person name="Feng B."/>
            <person name="Cao Y."/>
            <person name="Lipzen A."/>
            <person name="Daum C."/>
            <person name="Hundley H."/>
            <person name="Pangilinan J."/>
            <person name="Johnson J."/>
            <person name="Barry K."/>
            <person name="LaButti K."/>
            <person name="Ng V."/>
            <person name="Ahrendt S."/>
            <person name="Min B."/>
            <person name="Choi I.G."/>
            <person name="Park H."/>
            <person name="Plett J.M."/>
            <person name="Magnuson J."/>
            <person name="Spatafora J.W."/>
            <person name="Nagy L.G."/>
            <person name="Henrissat B."/>
            <person name="Grigoriev I.V."/>
            <person name="Yang Z.L."/>
            <person name="Xu J."/>
            <person name="Martin F.M."/>
        </authorList>
    </citation>
    <scope>NUCLEOTIDE SEQUENCE</scope>
    <source>
        <strain evidence="1">KUC20120723A-06</strain>
    </source>
</reference>
<accession>A0ACB8AZF0</accession>
<gene>
    <name evidence="1" type="ORF">BV22DRAFT_1023796</name>
</gene>
<evidence type="ECO:0000313" key="2">
    <source>
        <dbReference type="Proteomes" id="UP000790709"/>
    </source>
</evidence>